<dbReference type="Proteomes" id="UP001595859">
    <property type="component" value="Unassembled WGS sequence"/>
</dbReference>
<keyword evidence="1" id="KW-0732">Signal</keyword>
<organism evidence="2 3">
    <name type="scientific">Actinophytocola glycyrrhizae</name>
    <dbReference type="NCBI Taxonomy" id="2044873"/>
    <lineage>
        <taxon>Bacteria</taxon>
        <taxon>Bacillati</taxon>
        <taxon>Actinomycetota</taxon>
        <taxon>Actinomycetes</taxon>
        <taxon>Pseudonocardiales</taxon>
        <taxon>Pseudonocardiaceae</taxon>
    </lineage>
</organism>
<evidence type="ECO:0000256" key="1">
    <source>
        <dbReference type="SAM" id="SignalP"/>
    </source>
</evidence>
<dbReference type="RefSeq" id="WP_378056762.1">
    <property type="nucleotide sequence ID" value="NZ_JBHSIS010000006.1"/>
</dbReference>
<name>A0ABV9S1Y4_9PSEU</name>
<dbReference type="EMBL" id="JBHSIS010000006">
    <property type="protein sequence ID" value="MFC4854838.1"/>
    <property type="molecule type" value="Genomic_DNA"/>
</dbReference>
<feature type="chain" id="PRO_5046006461" evidence="1">
    <location>
        <begin position="23"/>
        <end position="49"/>
    </location>
</feature>
<keyword evidence="3" id="KW-1185">Reference proteome</keyword>
<comment type="caution">
    <text evidence="2">The sequence shown here is derived from an EMBL/GenBank/DDBJ whole genome shotgun (WGS) entry which is preliminary data.</text>
</comment>
<reference evidence="3" key="1">
    <citation type="journal article" date="2019" name="Int. J. Syst. Evol. Microbiol.">
        <title>The Global Catalogue of Microorganisms (GCM) 10K type strain sequencing project: providing services to taxonomists for standard genome sequencing and annotation.</title>
        <authorList>
            <consortium name="The Broad Institute Genomics Platform"/>
            <consortium name="The Broad Institute Genome Sequencing Center for Infectious Disease"/>
            <person name="Wu L."/>
            <person name="Ma J."/>
        </authorList>
    </citation>
    <scope>NUCLEOTIDE SEQUENCE [LARGE SCALE GENOMIC DNA]</scope>
    <source>
        <strain evidence="3">ZS-22-S1</strain>
    </source>
</reference>
<feature type="signal peptide" evidence="1">
    <location>
        <begin position="1"/>
        <end position="22"/>
    </location>
</feature>
<evidence type="ECO:0000313" key="2">
    <source>
        <dbReference type="EMBL" id="MFC4854838.1"/>
    </source>
</evidence>
<accession>A0ABV9S1Y4</accession>
<proteinExistence type="predicted"/>
<gene>
    <name evidence="2" type="ORF">ACFPCV_15125</name>
</gene>
<dbReference type="PROSITE" id="PS51257">
    <property type="entry name" value="PROKAR_LIPOPROTEIN"/>
    <property type="match status" value="1"/>
</dbReference>
<evidence type="ECO:0000313" key="3">
    <source>
        <dbReference type="Proteomes" id="UP001595859"/>
    </source>
</evidence>
<sequence length="49" mass="5116">MKRLACTLALLPVLLLGTGCRADTEPAVDQQVGDIEATLDAIESEMAGD</sequence>
<protein>
    <submittedName>
        <fullName evidence="2">Uncharacterized protein</fullName>
    </submittedName>
</protein>